<evidence type="ECO:0000313" key="1">
    <source>
        <dbReference type="EMBL" id="KAI6649538.1"/>
    </source>
</evidence>
<comment type="caution">
    <text evidence="1">The sequence shown here is derived from an EMBL/GenBank/DDBJ whole genome shotgun (WGS) entry which is preliminary data.</text>
</comment>
<gene>
    <name evidence="1" type="ORF">LOD99_6704</name>
</gene>
<protein>
    <submittedName>
        <fullName evidence="1">Uncharacterized protein</fullName>
    </submittedName>
</protein>
<dbReference type="Proteomes" id="UP001165289">
    <property type="component" value="Unassembled WGS sequence"/>
</dbReference>
<sequence>MTEFCSTKTPDKNAVVSTIANVTGDGKHCIEIVNNEPLYLGLAESLSVPSDCNMLCETENLNFNYLQEESFSSDVGKWKMSDGLREYFLSKGVYWLSAHG</sequence>
<reference evidence="1 2" key="1">
    <citation type="journal article" date="2023" name="BMC Biol.">
        <title>The compact genome of the sponge Oopsacas minuta (Hexactinellida) is lacking key metazoan core genes.</title>
        <authorList>
            <person name="Santini S."/>
            <person name="Schenkelaars Q."/>
            <person name="Jourda C."/>
            <person name="Duchesne M."/>
            <person name="Belahbib H."/>
            <person name="Rocher C."/>
            <person name="Selva M."/>
            <person name="Riesgo A."/>
            <person name="Vervoort M."/>
            <person name="Leys S.P."/>
            <person name="Kodjabachian L."/>
            <person name="Le Bivic A."/>
            <person name="Borchiellini C."/>
            <person name="Claverie J.M."/>
            <person name="Renard E."/>
        </authorList>
    </citation>
    <scope>NUCLEOTIDE SEQUENCE [LARGE SCALE GENOMIC DNA]</scope>
    <source>
        <strain evidence="1">SPO-2</strain>
    </source>
</reference>
<dbReference type="AlphaFoldDB" id="A0AAV7JLH1"/>
<proteinExistence type="predicted"/>
<dbReference type="EMBL" id="JAKMXF010000320">
    <property type="protein sequence ID" value="KAI6649538.1"/>
    <property type="molecule type" value="Genomic_DNA"/>
</dbReference>
<keyword evidence="2" id="KW-1185">Reference proteome</keyword>
<organism evidence="1 2">
    <name type="scientific">Oopsacas minuta</name>
    <dbReference type="NCBI Taxonomy" id="111878"/>
    <lineage>
        <taxon>Eukaryota</taxon>
        <taxon>Metazoa</taxon>
        <taxon>Porifera</taxon>
        <taxon>Hexactinellida</taxon>
        <taxon>Hexasterophora</taxon>
        <taxon>Lyssacinosida</taxon>
        <taxon>Leucopsacidae</taxon>
        <taxon>Oopsacas</taxon>
    </lineage>
</organism>
<name>A0AAV7JLH1_9METZ</name>
<accession>A0AAV7JLH1</accession>
<evidence type="ECO:0000313" key="2">
    <source>
        <dbReference type="Proteomes" id="UP001165289"/>
    </source>
</evidence>